<evidence type="ECO:0000313" key="5">
    <source>
        <dbReference type="Proteomes" id="UP001153069"/>
    </source>
</evidence>
<organism evidence="4 5">
    <name type="scientific">Seminavis robusta</name>
    <dbReference type="NCBI Taxonomy" id="568900"/>
    <lineage>
        <taxon>Eukaryota</taxon>
        <taxon>Sar</taxon>
        <taxon>Stramenopiles</taxon>
        <taxon>Ochrophyta</taxon>
        <taxon>Bacillariophyta</taxon>
        <taxon>Bacillariophyceae</taxon>
        <taxon>Bacillariophycidae</taxon>
        <taxon>Naviculales</taxon>
        <taxon>Naviculaceae</taxon>
        <taxon>Seminavis</taxon>
    </lineage>
</organism>
<evidence type="ECO:0000256" key="3">
    <source>
        <dbReference type="SAM" id="SignalP"/>
    </source>
</evidence>
<protein>
    <submittedName>
        <fullName evidence="4">Uncharacterized protein</fullName>
    </submittedName>
</protein>
<feature type="transmembrane region" description="Helical" evidence="2">
    <location>
        <begin position="270"/>
        <end position="290"/>
    </location>
</feature>
<evidence type="ECO:0000313" key="4">
    <source>
        <dbReference type="EMBL" id="CAB9515360.1"/>
    </source>
</evidence>
<feature type="compositionally biased region" description="Low complexity" evidence="1">
    <location>
        <begin position="52"/>
        <end position="66"/>
    </location>
</feature>
<feature type="transmembrane region" description="Helical" evidence="2">
    <location>
        <begin position="123"/>
        <end position="142"/>
    </location>
</feature>
<dbReference type="OrthoDB" id="43383at2759"/>
<sequence length="297" mass="31746">MAPLKSSLIPVLWVVVIGLSQTVSPVGAFSSSPTVFTTPIHKTSSSPLWKHTTTTTGSSSRKTTTSSQLHAAHYTGQAIGLFNNMKTPASIIAGALVPLGFLAPLPLKGEPGESKVEKRLRKFYYVLSVTTLATELIAVMWATVATNGLTERIIAPADSVWGLLKRDFELEWAAVNTHFVVGMLGFLAMIGSRAYFMAQKGLLGRSVMGIAASGLCLMVSIVNRGVAAGGGVQEFTGSNMRYGSDVLALMKRYATLLLARALARNTFGPIEILSVSIFLVSVYHGLKAVWNVPEDDE</sequence>
<accession>A0A9N8EB72</accession>
<keyword evidence="2" id="KW-0812">Transmembrane</keyword>
<keyword evidence="2" id="KW-0472">Membrane</keyword>
<evidence type="ECO:0000256" key="2">
    <source>
        <dbReference type="SAM" id="Phobius"/>
    </source>
</evidence>
<feature type="region of interest" description="Disordered" evidence="1">
    <location>
        <begin position="40"/>
        <end position="66"/>
    </location>
</feature>
<keyword evidence="5" id="KW-1185">Reference proteome</keyword>
<dbReference type="AlphaFoldDB" id="A0A9N8EB72"/>
<feature type="chain" id="PRO_5040473195" evidence="3">
    <location>
        <begin position="29"/>
        <end position="297"/>
    </location>
</feature>
<keyword evidence="3" id="KW-0732">Signal</keyword>
<comment type="caution">
    <text evidence="4">The sequence shown here is derived from an EMBL/GenBank/DDBJ whole genome shotgun (WGS) entry which is preliminary data.</text>
</comment>
<evidence type="ECO:0000256" key="1">
    <source>
        <dbReference type="SAM" id="MobiDB-lite"/>
    </source>
</evidence>
<dbReference type="EMBL" id="CAICTM010000709">
    <property type="protein sequence ID" value="CAB9515360.1"/>
    <property type="molecule type" value="Genomic_DNA"/>
</dbReference>
<gene>
    <name evidence="4" type="ORF">SEMRO_710_G191040.1</name>
</gene>
<feature type="signal peptide" evidence="3">
    <location>
        <begin position="1"/>
        <end position="28"/>
    </location>
</feature>
<feature type="transmembrane region" description="Helical" evidence="2">
    <location>
        <begin position="172"/>
        <end position="190"/>
    </location>
</feature>
<keyword evidence="2" id="KW-1133">Transmembrane helix</keyword>
<name>A0A9N8EB72_9STRA</name>
<dbReference type="Proteomes" id="UP001153069">
    <property type="component" value="Unassembled WGS sequence"/>
</dbReference>
<proteinExistence type="predicted"/>
<feature type="transmembrane region" description="Helical" evidence="2">
    <location>
        <begin position="89"/>
        <end position="107"/>
    </location>
</feature>
<reference evidence="4" key="1">
    <citation type="submission" date="2020-06" db="EMBL/GenBank/DDBJ databases">
        <authorList>
            <consortium name="Plant Systems Biology data submission"/>
        </authorList>
    </citation>
    <scope>NUCLEOTIDE SEQUENCE</scope>
    <source>
        <strain evidence="4">D6</strain>
    </source>
</reference>